<feature type="region of interest" description="Disordered" evidence="1">
    <location>
        <begin position="1"/>
        <end position="51"/>
    </location>
</feature>
<feature type="non-terminal residue" evidence="2">
    <location>
        <position position="1"/>
    </location>
</feature>
<dbReference type="AlphaFoldDB" id="A0A9D3LLY3"/>
<dbReference type="Proteomes" id="UP001044222">
    <property type="component" value="Chromosome 19"/>
</dbReference>
<feature type="compositionally biased region" description="Polar residues" evidence="1">
    <location>
        <begin position="35"/>
        <end position="45"/>
    </location>
</feature>
<reference evidence="2" key="1">
    <citation type="submission" date="2021-01" db="EMBL/GenBank/DDBJ databases">
        <title>A chromosome-scale assembly of European eel, Anguilla anguilla.</title>
        <authorList>
            <person name="Henkel C."/>
            <person name="Jong-Raadsen S.A."/>
            <person name="Dufour S."/>
            <person name="Weltzien F.-A."/>
            <person name="Palstra A.P."/>
            <person name="Pelster B."/>
            <person name="Spaink H.P."/>
            <person name="Van Den Thillart G.E."/>
            <person name="Jansen H."/>
            <person name="Zahm M."/>
            <person name="Klopp C."/>
            <person name="Cedric C."/>
            <person name="Louis A."/>
            <person name="Berthelot C."/>
            <person name="Parey E."/>
            <person name="Roest Crollius H."/>
            <person name="Montfort J."/>
            <person name="Robinson-Rechavi M."/>
            <person name="Bucao C."/>
            <person name="Bouchez O."/>
            <person name="Gislard M."/>
            <person name="Lluch J."/>
            <person name="Milhes M."/>
            <person name="Lampietro C."/>
            <person name="Lopez Roques C."/>
            <person name="Donnadieu C."/>
            <person name="Braasch I."/>
            <person name="Desvignes T."/>
            <person name="Postlethwait J."/>
            <person name="Bobe J."/>
            <person name="Guiguen Y."/>
            <person name="Dirks R."/>
        </authorList>
    </citation>
    <scope>NUCLEOTIDE SEQUENCE</scope>
    <source>
        <strain evidence="2">Tag_6206</strain>
        <tissue evidence="2">Liver</tissue>
    </source>
</reference>
<gene>
    <name evidence="2" type="ORF">ANANG_G00313590</name>
</gene>
<keyword evidence="3" id="KW-1185">Reference proteome</keyword>
<comment type="caution">
    <text evidence="2">The sequence shown here is derived from an EMBL/GenBank/DDBJ whole genome shotgun (WGS) entry which is preliminary data.</text>
</comment>
<evidence type="ECO:0000313" key="3">
    <source>
        <dbReference type="Proteomes" id="UP001044222"/>
    </source>
</evidence>
<proteinExistence type="predicted"/>
<evidence type="ECO:0000313" key="2">
    <source>
        <dbReference type="EMBL" id="KAG5830718.1"/>
    </source>
</evidence>
<sequence>MCVGRGGFCEGQSGPAVQKPSRRPRRALGCAPKSSGRTPTTSGLLQTHLDRDTSQTRVNWCELHRDNGQREETGGSRAL</sequence>
<protein>
    <submittedName>
        <fullName evidence="2">Uncharacterized protein</fullName>
    </submittedName>
</protein>
<evidence type="ECO:0000256" key="1">
    <source>
        <dbReference type="SAM" id="MobiDB-lite"/>
    </source>
</evidence>
<name>A0A9D3LLY3_ANGAN</name>
<accession>A0A9D3LLY3</accession>
<organism evidence="2 3">
    <name type="scientific">Anguilla anguilla</name>
    <name type="common">European freshwater eel</name>
    <name type="synonym">Muraena anguilla</name>
    <dbReference type="NCBI Taxonomy" id="7936"/>
    <lineage>
        <taxon>Eukaryota</taxon>
        <taxon>Metazoa</taxon>
        <taxon>Chordata</taxon>
        <taxon>Craniata</taxon>
        <taxon>Vertebrata</taxon>
        <taxon>Euteleostomi</taxon>
        <taxon>Actinopterygii</taxon>
        <taxon>Neopterygii</taxon>
        <taxon>Teleostei</taxon>
        <taxon>Anguilliformes</taxon>
        <taxon>Anguillidae</taxon>
        <taxon>Anguilla</taxon>
    </lineage>
</organism>
<dbReference type="EMBL" id="JAFIRN010000019">
    <property type="protein sequence ID" value="KAG5830718.1"/>
    <property type="molecule type" value="Genomic_DNA"/>
</dbReference>